<gene>
    <name evidence="1" type="ORF">F9K24_21080</name>
</gene>
<protein>
    <submittedName>
        <fullName evidence="1">Uncharacterized protein</fullName>
    </submittedName>
</protein>
<dbReference type="EMBL" id="WBUI01000038">
    <property type="protein sequence ID" value="KAB2929060.1"/>
    <property type="molecule type" value="Genomic_DNA"/>
</dbReference>
<evidence type="ECO:0000313" key="2">
    <source>
        <dbReference type="Proteomes" id="UP000460298"/>
    </source>
</evidence>
<organism evidence="1 2">
    <name type="scientific">Leptonema illini</name>
    <dbReference type="NCBI Taxonomy" id="183"/>
    <lineage>
        <taxon>Bacteria</taxon>
        <taxon>Pseudomonadati</taxon>
        <taxon>Spirochaetota</taxon>
        <taxon>Spirochaetia</taxon>
        <taxon>Leptospirales</taxon>
        <taxon>Leptospiraceae</taxon>
        <taxon>Leptonema</taxon>
    </lineage>
</organism>
<comment type="caution">
    <text evidence="1">The sequence shown here is derived from an EMBL/GenBank/DDBJ whole genome shotgun (WGS) entry which is preliminary data.</text>
</comment>
<evidence type="ECO:0000313" key="1">
    <source>
        <dbReference type="EMBL" id="KAB2929060.1"/>
    </source>
</evidence>
<dbReference type="Proteomes" id="UP000460298">
    <property type="component" value="Unassembled WGS sequence"/>
</dbReference>
<sequence>MKKKVIEDEAYSLLQNSIDQLLAALANRMGRHQFTFDEQEIQWIEDLARAFVKSGRKRFNNERVEDADLLTMELGTYDCEAIRHHVGGIWEICSVKKDPAYGRAVLLAKGGASGDLPRIDPIPIIDILQRMPRGAWLDTIKHFKNPKSFF</sequence>
<dbReference type="AlphaFoldDB" id="A0A833GXL8"/>
<name>A0A833GXL8_9LEPT</name>
<accession>A0A833GXL8</accession>
<reference evidence="1 2" key="1">
    <citation type="submission" date="2019-10" db="EMBL/GenBank/DDBJ databases">
        <title>Extracellular Electron Transfer in a Candidatus Methanoperedens spp. Enrichment Culture.</title>
        <authorList>
            <person name="Berger S."/>
            <person name="Rangel Shaw D."/>
            <person name="Berben T."/>
            <person name="In 'T Zandt M."/>
            <person name="Frank J."/>
            <person name="Reimann J."/>
            <person name="Jetten M.S.M."/>
            <person name="Welte C.U."/>
        </authorList>
    </citation>
    <scope>NUCLEOTIDE SEQUENCE [LARGE SCALE GENOMIC DNA]</scope>
    <source>
        <strain evidence="1">SB12</strain>
    </source>
</reference>
<proteinExistence type="predicted"/>